<evidence type="ECO:0000256" key="1">
    <source>
        <dbReference type="ARBA" id="ARBA00022801"/>
    </source>
</evidence>
<dbReference type="STRING" id="1798482.A2763_01865"/>
<dbReference type="EC" id="3.1.3.12" evidence="2"/>
<comment type="function">
    <text evidence="2">Removes the phosphate from trehalose 6-phosphate to produce free trehalose.</text>
</comment>
<organism evidence="3 4">
    <name type="scientific">Candidatus Kaiserbacteria bacterium RIFCSPHIGHO2_01_FULL_54_36</name>
    <dbReference type="NCBI Taxonomy" id="1798482"/>
    <lineage>
        <taxon>Bacteria</taxon>
        <taxon>Candidatus Kaiseribacteriota</taxon>
    </lineage>
</organism>
<dbReference type="Gene3D" id="3.30.70.1020">
    <property type="entry name" value="Trehalose-6-phosphate phosphatase related protein, domain 2"/>
    <property type="match status" value="1"/>
</dbReference>
<comment type="similarity">
    <text evidence="2">Belongs to the trehalose phosphatase family.</text>
</comment>
<keyword evidence="1 2" id="KW-0378">Hydrolase</keyword>
<accession>A0A1F6CKZ5</accession>
<dbReference type="PANTHER" id="PTHR43768:SF3">
    <property type="entry name" value="TREHALOSE 6-PHOSPHATE PHOSPHATASE"/>
    <property type="match status" value="1"/>
</dbReference>
<name>A0A1F6CKZ5_9BACT</name>
<dbReference type="EMBL" id="MFKV01000024">
    <property type="protein sequence ID" value="OGG49909.1"/>
    <property type="molecule type" value="Genomic_DNA"/>
</dbReference>
<dbReference type="InterPro" id="IPR003337">
    <property type="entry name" value="Trehalose_PPase"/>
</dbReference>
<dbReference type="GO" id="GO:0005992">
    <property type="term" value="P:trehalose biosynthetic process"/>
    <property type="evidence" value="ECO:0007669"/>
    <property type="project" value="UniProtKB-UniPathway"/>
</dbReference>
<keyword evidence="2" id="KW-0460">Magnesium</keyword>
<dbReference type="GO" id="GO:0046872">
    <property type="term" value="F:metal ion binding"/>
    <property type="evidence" value="ECO:0007669"/>
    <property type="project" value="UniProtKB-KW"/>
</dbReference>
<dbReference type="Gene3D" id="3.40.50.1000">
    <property type="entry name" value="HAD superfamily/HAD-like"/>
    <property type="match status" value="1"/>
</dbReference>
<dbReference type="Pfam" id="PF02358">
    <property type="entry name" value="Trehalose_PPase"/>
    <property type="match status" value="1"/>
</dbReference>
<dbReference type="Proteomes" id="UP000178370">
    <property type="component" value="Unassembled WGS sequence"/>
</dbReference>
<dbReference type="NCBIfam" id="TIGR00685">
    <property type="entry name" value="T6PP"/>
    <property type="match status" value="1"/>
</dbReference>
<dbReference type="InterPro" id="IPR023214">
    <property type="entry name" value="HAD_sf"/>
</dbReference>
<protein>
    <recommendedName>
        <fullName evidence="2">Trehalose 6-phosphate phosphatase</fullName>
        <ecNumber evidence="2">3.1.3.12</ecNumber>
    </recommendedName>
</protein>
<evidence type="ECO:0000313" key="4">
    <source>
        <dbReference type="Proteomes" id="UP000178370"/>
    </source>
</evidence>
<comment type="caution">
    <text evidence="3">The sequence shown here is derived from an EMBL/GenBank/DDBJ whole genome shotgun (WGS) entry which is preliminary data.</text>
</comment>
<proteinExistence type="inferred from homology"/>
<evidence type="ECO:0000313" key="3">
    <source>
        <dbReference type="EMBL" id="OGG49909.1"/>
    </source>
</evidence>
<evidence type="ECO:0000256" key="2">
    <source>
        <dbReference type="RuleBase" id="RU361117"/>
    </source>
</evidence>
<gene>
    <name evidence="3" type="ORF">A2763_01865</name>
</gene>
<comment type="cofactor">
    <cofactor evidence="2">
        <name>Mg(2+)</name>
        <dbReference type="ChEBI" id="CHEBI:18420"/>
    </cofactor>
</comment>
<sequence length="253" mass="28561">MDDAMKQMPALLARVRKDGFLLMLDFDGVLAPLVVRHDRARMLPHTRHLLAACARRGRIVVISGRSLSDVRSRVGLASVWYAGNHGAEWRMGKARGREKTSRAADAKLREARNAFIELSRRYSSVIVEDKKLTFSVHFRSLARSLVTQFRKDAERVAKRFRRVLDIAEGNEHIFNIRSHTSRTKGDAVRLARRCAPTKAVPIYIGDDMTDEDAFGALLRGITIRVGKHRGSAAHLFVRTREDVDTILSLLADH</sequence>
<dbReference type="InterPro" id="IPR044651">
    <property type="entry name" value="OTSB-like"/>
</dbReference>
<comment type="pathway">
    <text evidence="2">Glycan biosynthesis; trehalose biosynthesis.</text>
</comment>
<dbReference type="InterPro" id="IPR036412">
    <property type="entry name" value="HAD-like_sf"/>
</dbReference>
<dbReference type="AlphaFoldDB" id="A0A1F6CKZ5"/>
<dbReference type="GO" id="GO:0004805">
    <property type="term" value="F:trehalose-phosphatase activity"/>
    <property type="evidence" value="ECO:0007669"/>
    <property type="project" value="UniProtKB-EC"/>
</dbReference>
<dbReference type="UniPathway" id="UPA00299"/>
<dbReference type="PANTHER" id="PTHR43768">
    <property type="entry name" value="TREHALOSE 6-PHOSPHATE PHOSPHATASE"/>
    <property type="match status" value="1"/>
</dbReference>
<comment type="catalytic activity">
    <reaction evidence="2">
        <text>alpha,alpha-trehalose 6-phosphate + H2O = alpha,alpha-trehalose + phosphate</text>
        <dbReference type="Rhea" id="RHEA:23420"/>
        <dbReference type="ChEBI" id="CHEBI:15377"/>
        <dbReference type="ChEBI" id="CHEBI:16551"/>
        <dbReference type="ChEBI" id="CHEBI:43474"/>
        <dbReference type="ChEBI" id="CHEBI:58429"/>
        <dbReference type="EC" id="3.1.3.12"/>
    </reaction>
</comment>
<reference evidence="3 4" key="1">
    <citation type="journal article" date="2016" name="Nat. Commun.">
        <title>Thousands of microbial genomes shed light on interconnected biogeochemical processes in an aquifer system.</title>
        <authorList>
            <person name="Anantharaman K."/>
            <person name="Brown C.T."/>
            <person name="Hug L.A."/>
            <person name="Sharon I."/>
            <person name="Castelle C.J."/>
            <person name="Probst A.J."/>
            <person name="Thomas B.C."/>
            <person name="Singh A."/>
            <person name="Wilkins M.J."/>
            <person name="Karaoz U."/>
            <person name="Brodie E.L."/>
            <person name="Williams K.H."/>
            <person name="Hubbard S.S."/>
            <person name="Banfield J.F."/>
        </authorList>
    </citation>
    <scope>NUCLEOTIDE SEQUENCE [LARGE SCALE GENOMIC DNA]</scope>
</reference>
<dbReference type="SUPFAM" id="SSF56784">
    <property type="entry name" value="HAD-like"/>
    <property type="match status" value="1"/>
</dbReference>
<keyword evidence="2" id="KW-0479">Metal-binding</keyword>